<dbReference type="RefSeq" id="WP_126824972.1">
    <property type="nucleotide sequence ID" value="NZ_PIQG01000001.1"/>
</dbReference>
<comment type="subcellular location">
    <subcellularLocation>
        <location evidence="1">Cytoplasm</location>
    </subcellularLocation>
</comment>
<reference evidence="10 11" key="1">
    <citation type="journal article" date="2011" name="Front. Microbiol.">
        <title>Genomic signatures of strain selection and enhancement in Bacillus atrophaeus var. globigii, a historical biowarfare simulant.</title>
        <authorList>
            <person name="Gibbons H.S."/>
            <person name="Broomall S.M."/>
            <person name="McNew L.A."/>
            <person name="Daligault H."/>
            <person name="Chapman C."/>
            <person name="Bruce D."/>
            <person name="Karavis M."/>
            <person name="Krepps M."/>
            <person name="McGregor P.A."/>
            <person name="Hong C."/>
            <person name="Park K.H."/>
            <person name="Akmal A."/>
            <person name="Feldman A."/>
            <person name="Lin J.S."/>
            <person name="Chang W.E."/>
            <person name="Higgs B.W."/>
            <person name="Demirev P."/>
            <person name="Lindquist J."/>
            <person name="Liem A."/>
            <person name="Fochler E."/>
            <person name="Read T.D."/>
            <person name="Tapia R."/>
            <person name="Johnson S."/>
            <person name="Bishop-Lilly K.A."/>
            <person name="Detter C."/>
            <person name="Han C."/>
            <person name="Sozhamannan S."/>
            <person name="Rosenzweig C.N."/>
            <person name="Skowronski E.W."/>
        </authorList>
    </citation>
    <scope>NUCLEOTIDE SEQUENCE [LARGE SCALE GENOMIC DNA]</scope>
    <source>
        <strain evidence="10 11">PIT1</strain>
    </source>
</reference>
<feature type="domain" description="PUA" evidence="9">
    <location>
        <begin position="2"/>
        <end position="87"/>
    </location>
</feature>
<sequence>MATIHLHEGKDKSLRRQHPWVFCGAIARVKGQPEPGETVAVHAANGDWLGFGAWSPTSQIRVRMWSFSQRDVIDPQFFKQQIAAAIEYRQNLQINSDAVRLVAAEADNLPGITIDRYADWVVVQLLSRGADYWRDSIIEALRELLPECSIYERSDVDVRKKEGLAPLCQLHYQAPTASPLAALWITENGLQLQVDIEHGHKTGYYLDQRDSRAAVQKYVKGKRVLNAFSYTGGFGLYASAAGAREVINLDVSQPSLAIAASNHERNQLSAPDNRQIDVFEALREFHARGERFDVIILDPPKFVDSKANLNRACRGYKDINRLAAMLLAKDGTLLTFSCSGLLSADLFQKVVADAALDAKRPLKIVERLYQGADHPVQLNFPESLYLKGLVLRG</sequence>
<keyword evidence="2" id="KW-0963">Cytoplasm</keyword>
<keyword evidence="3" id="KW-0698">rRNA processing</keyword>
<dbReference type="Gene3D" id="2.30.130.10">
    <property type="entry name" value="PUA domain"/>
    <property type="match status" value="1"/>
</dbReference>
<evidence type="ECO:0000256" key="6">
    <source>
        <dbReference type="ARBA" id="ARBA00022691"/>
    </source>
</evidence>
<keyword evidence="11" id="KW-1185">Reference proteome</keyword>
<keyword evidence="6" id="KW-0949">S-adenosyl-L-methionine</keyword>
<evidence type="ECO:0000256" key="8">
    <source>
        <dbReference type="ARBA" id="ARBA00038091"/>
    </source>
</evidence>
<comment type="similarity">
    <text evidence="8">Belongs to the methyltransferase superfamily. RlmI family.</text>
</comment>
<dbReference type="SMART" id="SM00359">
    <property type="entry name" value="PUA"/>
    <property type="match status" value="1"/>
</dbReference>
<protein>
    <submittedName>
        <fullName evidence="10">23S rRNA (Cytosine(1962)-C(5))-methyltransferase RlmI</fullName>
    </submittedName>
</protein>
<evidence type="ECO:0000256" key="5">
    <source>
        <dbReference type="ARBA" id="ARBA00022679"/>
    </source>
</evidence>
<dbReference type="SUPFAM" id="SSF88697">
    <property type="entry name" value="PUA domain-like"/>
    <property type="match status" value="1"/>
</dbReference>
<keyword evidence="5 10" id="KW-0808">Transferase</keyword>
<comment type="caution">
    <text evidence="10">The sequence shown here is derived from an EMBL/GenBank/DDBJ whole genome shotgun (WGS) entry which is preliminary data.</text>
</comment>
<dbReference type="EMBL" id="PIQG01000001">
    <property type="protein sequence ID" value="RUO79296.1"/>
    <property type="molecule type" value="Genomic_DNA"/>
</dbReference>
<gene>
    <name evidence="10" type="ORF">CWI83_01930</name>
</gene>
<dbReference type="Proteomes" id="UP000288279">
    <property type="component" value="Unassembled WGS sequence"/>
</dbReference>
<proteinExistence type="inferred from homology"/>
<dbReference type="InterPro" id="IPR036974">
    <property type="entry name" value="PUA_sf"/>
</dbReference>
<dbReference type="PANTHER" id="PTHR42873">
    <property type="entry name" value="RIBOSOMAL RNA LARGE SUBUNIT METHYLTRANSFERASE"/>
    <property type="match status" value="1"/>
</dbReference>
<evidence type="ECO:0000256" key="3">
    <source>
        <dbReference type="ARBA" id="ARBA00022552"/>
    </source>
</evidence>
<dbReference type="AlphaFoldDB" id="A0A432ZN56"/>
<evidence type="ECO:0000256" key="1">
    <source>
        <dbReference type="ARBA" id="ARBA00004496"/>
    </source>
</evidence>
<dbReference type="GO" id="GO:0008168">
    <property type="term" value="F:methyltransferase activity"/>
    <property type="evidence" value="ECO:0007669"/>
    <property type="project" value="UniProtKB-KW"/>
</dbReference>
<dbReference type="PROSITE" id="PS50890">
    <property type="entry name" value="PUA"/>
    <property type="match status" value="1"/>
</dbReference>
<name>A0A432ZN56_9GAMM</name>
<evidence type="ECO:0000256" key="7">
    <source>
        <dbReference type="ARBA" id="ARBA00022884"/>
    </source>
</evidence>
<dbReference type="Pfam" id="PF10672">
    <property type="entry name" value="Methyltrans_SAM"/>
    <property type="match status" value="1"/>
</dbReference>
<dbReference type="CDD" id="cd21153">
    <property type="entry name" value="PUA_RlmI"/>
    <property type="match status" value="1"/>
</dbReference>
<dbReference type="InterPro" id="IPR002478">
    <property type="entry name" value="PUA"/>
</dbReference>
<dbReference type="GO" id="GO:0032259">
    <property type="term" value="P:methylation"/>
    <property type="evidence" value="ECO:0007669"/>
    <property type="project" value="UniProtKB-KW"/>
</dbReference>
<dbReference type="SUPFAM" id="SSF53335">
    <property type="entry name" value="S-adenosyl-L-methionine-dependent methyltransferases"/>
    <property type="match status" value="1"/>
</dbReference>
<dbReference type="Gene3D" id="3.30.750.80">
    <property type="entry name" value="RNA methyltransferase domain (HRMD) like"/>
    <property type="match status" value="1"/>
</dbReference>
<organism evidence="10 11">
    <name type="scientific">Pseudidiomarina taiwanensis</name>
    <dbReference type="NCBI Taxonomy" id="337250"/>
    <lineage>
        <taxon>Bacteria</taxon>
        <taxon>Pseudomonadati</taxon>
        <taxon>Pseudomonadota</taxon>
        <taxon>Gammaproteobacteria</taxon>
        <taxon>Alteromonadales</taxon>
        <taxon>Idiomarinaceae</taxon>
        <taxon>Pseudidiomarina</taxon>
    </lineage>
</organism>
<evidence type="ECO:0000256" key="2">
    <source>
        <dbReference type="ARBA" id="ARBA00022490"/>
    </source>
</evidence>
<dbReference type="CDD" id="cd11572">
    <property type="entry name" value="RlmI_M_like"/>
    <property type="match status" value="1"/>
</dbReference>
<keyword evidence="4 10" id="KW-0489">Methyltransferase</keyword>
<dbReference type="InterPro" id="IPR019614">
    <property type="entry name" value="SAM-dep_methyl-trfase"/>
</dbReference>
<dbReference type="GO" id="GO:0006364">
    <property type="term" value="P:rRNA processing"/>
    <property type="evidence" value="ECO:0007669"/>
    <property type="project" value="UniProtKB-KW"/>
</dbReference>
<evidence type="ECO:0000259" key="9">
    <source>
        <dbReference type="SMART" id="SM00359"/>
    </source>
</evidence>
<evidence type="ECO:0000256" key="4">
    <source>
        <dbReference type="ARBA" id="ARBA00022603"/>
    </source>
</evidence>
<dbReference type="OrthoDB" id="9805492at2"/>
<dbReference type="Gene3D" id="3.40.50.150">
    <property type="entry name" value="Vaccinia Virus protein VP39"/>
    <property type="match status" value="1"/>
</dbReference>
<accession>A0A432ZN56</accession>
<dbReference type="InterPro" id="IPR015947">
    <property type="entry name" value="PUA-like_sf"/>
</dbReference>
<dbReference type="PANTHER" id="PTHR42873:SF1">
    <property type="entry name" value="S-ADENOSYLMETHIONINE-DEPENDENT METHYLTRANSFERASE DOMAIN-CONTAINING PROTEIN"/>
    <property type="match status" value="1"/>
</dbReference>
<evidence type="ECO:0000313" key="11">
    <source>
        <dbReference type="Proteomes" id="UP000288279"/>
    </source>
</evidence>
<keyword evidence="7" id="KW-0694">RNA-binding</keyword>
<dbReference type="Pfam" id="PF17785">
    <property type="entry name" value="PUA_3"/>
    <property type="match status" value="1"/>
</dbReference>
<dbReference type="CDD" id="cd02440">
    <property type="entry name" value="AdoMet_MTases"/>
    <property type="match status" value="1"/>
</dbReference>
<dbReference type="InterPro" id="IPR029063">
    <property type="entry name" value="SAM-dependent_MTases_sf"/>
</dbReference>
<dbReference type="InterPro" id="IPR041532">
    <property type="entry name" value="RlmI-like_PUA"/>
</dbReference>
<dbReference type="GO" id="GO:0003723">
    <property type="term" value="F:RNA binding"/>
    <property type="evidence" value="ECO:0007669"/>
    <property type="project" value="UniProtKB-KW"/>
</dbReference>
<dbReference type="GO" id="GO:0005737">
    <property type="term" value="C:cytoplasm"/>
    <property type="evidence" value="ECO:0007669"/>
    <property type="project" value="UniProtKB-SubCell"/>
</dbReference>
<evidence type="ECO:0000313" key="10">
    <source>
        <dbReference type="EMBL" id="RUO79296.1"/>
    </source>
</evidence>